<name>A0AAN9GF28_9CAEN</name>
<comment type="subcellular location">
    <subcellularLocation>
        <location evidence="1 6">Membrane</location>
        <topology evidence="1 6">Multi-pass membrane protein</topology>
    </subcellularLocation>
</comment>
<dbReference type="PIRSF" id="PIRSF002419">
    <property type="entry name" value="Tetraspanin"/>
    <property type="match status" value="1"/>
</dbReference>
<evidence type="ECO:0000256" key="3">
    <source>
        <dbReference type="ARBA" id="ARBA00022692"/>
    </source>
</evidence>
<protein>
    <recommendedName>
        <fullName evidence="6">Tetraspanin</fullName>
    </recommendedName>
</protein>
<dbReference type="PRINTS" id="PR00259">
    <property type="entry name" value="TMFOUR"/>
</dbReference>
<evidence type="ECO:0000256" key="4">
    <source>
        <dbReference type="ARBA" id="ARBA00022989"/>
    </source>
</evidence>
<dbReference type="SUPFAM" id="SSF48652">
    <property type="entry name" value="Tetraspanin"/>
    <property type="match status" value="1"/>
</dbReference>
<comment type="similarity">
    <text evidence="2 6">Belongs to the tetraspanin (TM4SF) family.</text>
</comment>
<dbReference type="InterPro" id="IPR008952">
    <property type="entry name" value="Tetraspanin_EC2_sf"/>
</dbReference>
<feature type="transmembrane region" description="Helical" evidence="6">
    <location>
        <begin position="12"/>
        <end position="35"/>
    </location>
</feature>
<dbReference type="PANTHER" id="PTHR19282">
    <property type="entry name" value="TETRASPANIN"/>
    <property type="match status" value="1"/>
</dbReference>
<feature type="transmembrane region" description="Helical" evidence="6">
    <location>
        <begin position="254"/>
        <end position="276"/>
    </location>
</feature>
<evidence type="ECO:0000256" key="6">
    <source>
        <dbReference type="RuleBase" id="RU361218"/>
    </source>
</evidence>
<keyword evidence="8" id="KW-1185">Reference proteome</keyword>
<comment type="caution">
    <text evidence="7">The sequence shown here is derived from an EMBL/GenBank/DDBJ whole genome shotgun (WGS) entry which is preliminary data.</text>
</comment>
<dbReference type="CDD" id="cd03156">
    <property type="entry name" value="uroplakin_I_like_LEL"/>
    <property type="match status" value="1"/>
</dbReference>
<sequence>MGACVGISQCVLVIINLVFALFGLVFLVVGCVVRFGSHLMDNILQDFYTAIQRLMEKAGSSSTLSSFNLGDYLQSATLAFILLGAFFFVLGMAGCIGACCQNKCCLVVYAAIMGVIIVGEIVFVVLLFTIRDQLETTLENPLYDSLRNDYVGINSSDAISLGWNFAMITFKCCGVENYTDFNDARSWQRSYDVGQGLDVNLTVPIACCKLNGTFPDVTLPDNFTCALSPNSGNANIDQGCYNALVDFLVDNSNILIGVGAAIAAVEILMFILAICVCRADSKKYDEVGEW</sequence>
<evidence type="ECO:0000313" key="8">
    <source>
        <dbReference type="Proteomes" id="UP001374579"/>
    </source>
</evidence>
<gene>
    <name evidence="7" type="ORF">V1264_017314</name>
</gene>
<dbReference type="InterPro" id="IPR000301">
    <property type="entry name" value="Tetraspanin_animals"/>
</dbReference>
<proteinExistence type="inferred from homology"/>
<keyword evidence="3 6" id="KW-0812">Transmembrane</keyword>
<evidence type="ECO:0000256" key="2">
    <source>
        <dbReference type="ARBA" id="ARBA00006840"/>
    </source>
</evidence>
<dbReference type="InterPro" id="IPR018499">
    <property type="entry name" value="Tetraspanin/Peripherin"/>
</dbReference>
<dbReference type="Gene3D" id="1.10.1450.10">
    <property type="entry name" value="Tetraspanin"/>
    <property type="match status" value="1"/>
</dbReference>
<dbReference type="PANTHER" id="PTHR19282:SF551">
    <property type="entry name" value="RE08073P-RELATED"/>
    <property type="match status" value="1"/>
</dbReference>
<keyword evidence="4 6" id="KW-1133">Transmembrane helix</keyword>
<evidence type="ECO:0000256" key="1">
    <source>
        <dbReference type="ARBA" id="ARBA00004141"/>
    </source>
</evidence>
<dbReference type="Pfam" id="PF00335">
    <property type="entry name" value="Tetraspanin"/>
    <property type="match status" value="1"/>
</dbReference>
<accession>A0AAN9GF28</accession>
<dbReference type="Proteomes" id="UP001374579">
    <property type="component" value="Unassembled WGS sequence"/>
</dbReference>
<feature type="transmembrane region" description="Helical" evidence="6">
    <location>
        <begin position="76"/>
        <end position="99"/>
    </location>
</feature>
<keyword evidence="5 6" id="KW-0472">Membrane</keyword>
<organism evidence="7 8">
    <name type="scientific">Littorina saxatilis</name>
    <dbReference type="NCBI Taxonomy" id="31220"/>
    <lineage>
        <taxon>Eukaryota</taxon>
        <taxon>Metazoa</taxon>
        <taxon>Spiralia</taxon>
        <taxon>Lophotrochozoa</taxon>
        <taxon>Mollusca</taxon>
        <taxon>Gastropoda</taxon>
        <taxon>Caenogastropoda</taxon>
        <taxon>Littorinimorpha</taxon>
        <taxon>Littorinoidea</taxon>
        <taxon>Littorinidae</taxon>
        <taxon>Littorina</taxon>
    </lineage>
</organism>
<feature type="transmembrane region" description="Helical" evidence="6">
    <location>
        <begin position="106"/>
        <end position="130"/>
    </location>
</feature>
<dbReference type="EMBL" id="JBAMIC010000007">
    <property type="protein sequence ID" value="KAK7106007.1"/>
    <property type="molecule type" value="Genomic_DNA"/>
</dbReference>
<evidence type="ECO:0000256" key="5">
    <source>
        <dbReference type="ARBA" id="ARBA00023136"/>
    </source>
</evidence>
<reference evidence="7 8" key="1">
    <citation type="submission" date="2024-02" db="EMBL/GenBank/DDBJ databases">
        <title>Chromosome-scale genome assembly of the rough periwinkle Littorina saxatilis.</title>
        <authorList>
            <person name="De Jode A."/>
            <person name="Faria R."/>
            <person name="Formenti G."/>
            <person name="Sims Y."/>
            <person name="Smith T.P."/>
            <person name="Tracey A."/>
            <person name="Wood J.M.D."/>
            <person name="Zagrodzka Z.B."/>
            <person name="Johannesson K."/>
            <person name="Butlin R.K."/>
            <person name="Leder E.H."/>
        </authorList>
    </citation>
    <scope>NUCLEOTIDE SEQUENCE [LARGE SCALE GENOMIC DNA]</scope>
    <source>
        <strain evidence="7">Snail1</strain>
        <tissue evidence="7">Muscle</tissue>
    </source>
</reference>
<dbReference type="GO" id="GO:0005886">
    <property type="term" value="C:plasma membrane"/>
    <property type="evidence" value="ECO:0007669"/>
    <property type="project" value="TreeGrafter"/>
</dbReference>
<evidence type="ECO:0000313" key="7">
    <source>
        <dbReference type="EMBL" id="KAK7106007.1"/>
    </source>
</evidence>
<dbReference type="AlphaFoldDB" id="A0AAN9GF28"/>